<comment type="caution">
    <text evidence="1">The sequence shown here is derived from an EMBL/GenBank/DDBJ whole genome shotgun (WGS) entry which is preliminary data.</text>
</comment>
<dbReference type="Gene3D" id="3.30.310.100">
    <property type="entry name" value="YugN-like"/>
    <property type="match status" value="1"/>
</dbReference>
<dbReference type="SUPFAM" id="SSF160755">
    <property type="entry name" value="YugN-like"/>
    <property type="match status" value="1"/>
</dbReference>
<dbReference type="RefSeq" id="WP_123807657.1">
    <property type="nucleotide sequence ID" value="NZ_RKRK01000002.1"/>
</dbReference>
<dbReference type="InterPro" id="IPR014967">
    <property type="entry name" value="Uncharacterised_YugN-like"/>
</dbReference>
<name>A0A3N5CDH4_9BACL</name>
<dbReference type="InterPro" id="IPR036491">
    <property type="entry name" value="YugN-like_sf"/>
</dbReference>
<evidence type="ECO:0000313" key="2">
    <source>
        <dbReference type="Proteomes" id="UP000277108"/>
    </source>
</evidence>
<dbReference type="Proteomes" id="UP000277108">
    <property type="component" value="Unassembled WGS sequence"/>
</dbReference>
<dbReference type="EMBL" id="RKRK01000002">
    <property type="protein sequence ID" value="RPF58222.1"/>
    <property type="molecule type" value="Genomic_DNA"/>
</dbReference>
<keyword evidence="2" id="KW-1185">Reference proteome</keyword>
<accession>A0A3N5CDH4</accession>
<gene>
    <name evidence="1" type="ORF">EDD62_0866</name>
</gene>
<evidence type="ECO:0000313" key="1">
    <source>
        <dbReference type="EMBL" id="RPF58222.1"/>
    </source>
</evidence>
<dbReference type="OrthoDB" id="2679642at2"/>
<organism evidence="1 2">
    <name type="scientific">Abyssicoccus albus</name>
    <dbReference type="NCBI Taxonomy" id="1817405"/>
    <lineage>
        <taxon>Bacteria</taxon>
        <taxon>Bacillati</taxon>
        <taxon>Bacillota</taxon>
        <taxon>Bacilli</taxon>
        <taxon>Bacillales</taxon>
        <taxon>Abyssicoccaceae</taxon>
    </lineage>
</organism>
<reference evidence="1 2" key="1">
    <citation type="submission" date="2018-11" db="EMBL/GenBank/DDBJ databases">
        <title>Genomic Encyclopedia of Type Strains, Phase IV (KMG-IV): sequencing the most valuable type-strain genomes for metagenomic binning, comparative biology and taxonomic classification.</title>
        <authorList>
            <person name="Goeker M."/>
        </authorList>
    </citation>
    <scope>NUCLEOTIDE SEQUENCE [LARGE SCALE GENOMIC DNA]</scope>
    <source>
        <strain evidence="1 2">DSM 29158</strain>
    </source>
</reference>
<proteinExistence type="predicted"/>
<dbReference type="AlphaFoldDB" id="A0A3N5CDH4"/>
<sequence>MEFINSSLETVVVEQQLLQDVMNKHGLVLGGHWDYERVTYDFKFDIPEGIYYLRMPGYAVEGDVGANNATIQMMDPYLGKHYYPTGVEYGEDEVFPERIVKMCQDIIMKVVDDIKVVSPESFKSTSHNA</sequence>
<protein>
    <submittedName>
        <fullName evidence="1">YugN-like protein</fullName>
    </submittedName>
</protein>
<dbReference type="Pfam" id="PF08868">
    <property type="entry name" value="YugN"/>
    <property type="match status" value="1"/>
</dbReference>